<dbReference type="EMBL" id="CP048833">
    <property type="protein sequence ID" value="QJP08685.1"/>
    <property type="molecule type" value="Genomic_DNA"/>
</dbReference>
<dbReference type="InterPro" id="IPR025460">
    <property type="entry name" value="DUF4280"/>
</dbReference>
<organism evidence="1 2">
    <name type="scientific">Pseudomonas multiresinivorans</name>
    <dbReference type="NCBI Taxonomy" id="95301"/>
    <lineage>
        <taxon>Bacteria</taxon>
        <taxon>Pseudomonadati</taxon>
        <taxon>Pseudomonadota</taxon>
        <taxon>Gammaproteobacteria</taxon>
        <taxon>Pseudomonadales</taxon>
        <taxon>Pseudomonadaceae</taxon>
        <taxon>Pseudomonas</taxon>
    </lineage>
</organism>
<evidence type="ECO:0000313" key="1">
    <source>
        <dbReference type="EMBL" id="QJP08685.1"/>
    </source>
</evidence>
<proteinExistence type="predicted"/>
<sequence length="131" mass="13121">MGCPQVCSGATLQCSFGVAPSVFNVLPVNRTLSSGMPAANLQDHIPLLNILPFGLCTSPANPTVAAATAAALGVLTPMPCIPATAAPWIPGGSPTVLLGGMPALDANGTLMCNWGGAIKVVFPGQVQMLIP</sequence>
<accession>A0A7Z3GQ30</accession>
<dbReference type="Proteomes" id="UP000502549">
    <property type="component" value="Chromosome"/>
</dbReference>
<name>A0A7Z3GQ30_9PSED</name>
<reference evidence="1 2" key="1">
    <citation type="submission" date="2020-02" db="EMBL/GenBank/DDBJ databases">
        <title>Complete genome sequence of Pseudomonas multiresinivorans ORNL1.</title>
        <authorList>
            <person name="Podar M."/>
        </authorList>
    </citation>
    <scope>NUCLEOTIDE SEQUENCE [LARGE SCALE GENOMIC DNA]</scope>
    <source>
        <strain evidence="2">populi</strain>
    </source>
</reference>
<protein>
    <submittedName>
        <fullName evidence="1">DUF4280 domain-containing protein</fullName>
    </submittedName>
</protein>
<keyword evidence="2" id="KW-1185">Reference proteome</keyword>
<dbReference type="RefSeq" id="WP_169938021.1">
    <property type="nucleotide sequence ID" value="NZ_CP048833.1"/>
</dbReference>
<dbReference type="KEGG" id="pmui:G4G71_12635"/>
<dbReference type="Pfam" id="PF14107">
    <property type="entry name" value="DUF4280"/>
    <property type="match status" value="1"/>
</dbReference>
<dbReference type="AlphaFoldDB" id="A0A7Z3GQ30"/>
<evidence type="ECO:0000313" key="2">
    <source>
        <dbReference type="Proteomes" id="UP000502549"/>
    </source>
</evidence>
<gene>
    <name evidence="1" type="ORF">G4G71_12635</name>
</gene>